<feature type="region of interest" description="Disordered" evidence="1">
    <location>
        <begin position="1"/>
        <end position="26"/>
    </location>
</feature>
<keyword evidence="3" id="KW-1185">Reference proteome</keyword>
<organism evidence="2 3">
    <name type="scientific">Coprinellus micaceus</name>
    <name type="common">Glistening ink-cap mushroom</name>
    <name type="synonym">Coprinus micaceus</name>
    <dbReference type="NCBI Taxonomy" id="71717"/>
    <lineage>
        <taxon>Eukaryota</taxon>
        <taxon>Fungi</taxon>
        <taxon>Dikarya</taxon>
        <taxon>Basidiomycota</taxon>
        <taxon>Agaricomycotina</taxon>
        <taxon>Agaricomycetes</taxon>
        <taxon>Agaricomycetidae</taxon>
        <taxon>Agaricales</taxon>
        <taxon>Agaricineae</taxon>
        <taxon>Psathyrellaceae</taxon>
        <taxon>Coprinellus</taxon>
    </lineage>
</organism>
<reference evidence="2 3" key="1">
    <citation type="journal article" date="2019" name="Nat. Ecol. Evol.">
        <title>Megaphylogeny resolves global patterns of mushroom evolution.</title>
        <authorList>
            <person name="Varga T."/>
            <person name="Krizsan K."/>
            <person name="Foldi C."/>
            <person name="Dima B."/>
            <person name="Sanchez-Garcia M."/>
            <person name="Sanchez-Ramirez S."/>
            <person name="Szollosi G.J."/>
            <person name="Szarkandi J.G."/>
            <person name="Papp V."/>
            <person name="Albert L."/>
            <person name="Andreopoulos W."/>
            <person name="Angelini C."/>
            <person name="Antonin V."/>
            <person name="Barry K.W."/>
            <person name="Bougher N.L."/>
            <person name="Buchanan P."/>
            <person name="Buyck B."/>
            <person name="Bense V."/>
            <person name="Catcheside P."/>
            <person name="Chovatia M."/>
            <person name="Cooper J."/>
            <person name="Damon W."/>
            <person name="Desjardin D."/>
            <person name="Finy P."/>
            <person name="Geml J."/>
            <person name="Haridas S."/>
            <person name="Hughes K."/>
            <person name="Justo A."/>
            <person name="Karasinski D."/>
            <person name="Kautmanova I."/>
            <person name="Kiss B."/>
            <person name="Kocsube S."/>
            <person name="Kotiranta H."/>
            <person name="LaButti K.M."/>
            <person name="Lechner B.E."/>
            <person name="Liimatainen K."/>
            <person name="Lipzen A."/>
            <person name="Lukacs Z."/>
            <person name="Mihaltcheva S."/>
            <person name="Morgado L.N."/>
            <person name="Niskanen T."/>
            <person name="Noordeloos M.E."/>
            <person name="Ohm R.A."/>
            <person name="Ortiz-Santana B."/>
            <person name="Ovrebo C."/>
            <person name="Racz N."/>
            <person name="Riley R."/>
            <person name="Savchenko A."/>
            <person name="Shiryaev A."/>
            <person name="Soop K."/>
            <person name="Spirin V."/>
            <person name="Szebenyi C."/>
            <person name="Tomsovsky M."/>
            <person name="Tulloss R.E."/>
            <person name="Uehling J."/>
            <person name="Grigoriev I.V."/>
            <person name="Vagvolgyi C."/>
            <person name="Papp T."/>
            <person name="Martin F.M."/>
            <person name="Miettinen O."/>
            <person name="Hibbett D.S."/>
            <person name="Nagy L.G."/>
        </authorList>
    </citation>
    <scope>NUCLEOTIDE SEQUENCE [LARGE SCALE GENOMIC DNA]</scope>
    <source>
        <strain evidence="2 3">FP101781</strain>
    </source>
</reference>
<proteinExistence type="predicted"/>
<protein>
    <submittedName>
        <fullName evidence="2">Uncharacterized protein</fullName>
    </submittedName>
</protein>
<comment type="caution">
    <text evidence="2">The sequence shown here is derived from an EMBL/GenBank/DDBJ whole genome shotgun (WGS) entry which is preliminary data.</text>
</comment>
<name>A0A4Y7SFZ2_COPMI</name>
<evidence type="ECO:0000256" key="1">
    <source>
        <dbReference type="SAM" id="MobiDB-lite"/>
    </source>
</evidence>
<evidence type="ECO:0000313" key="2">
    <source>
        <dbReference type="EMBL" id="TEB20793.1"/>
    </source>
</evidence>
<accession>A0A4Y7SFZ2</accession>
<dbReference type="AlphaFoldDB" id="A0A4Y7SFZ2"/>
<evidence type="ECO:0000313" key="3">
    <source>
        <dbReference type="Proteomes" id="UP000298030"/>
    </source>
</evidence>
<dbReference type="Proteomes" id="UP000298030">
    <property type="component" value="Unassembled WGS sequence"/>
</dbReference>
<dbReference type="EMBL" id="QPFP01000131">
    <property type="protein sequence ID" value="TEB20793.1"/>
    <property type="molecule type" value="Genomic_DNA"/>
</dbReference>
<gene>
    <name evidence="2" type="ORF">FA13DRAFT_1717464</name>
</gene>
<feature type="region of interest" description="Disordered" evidence="1">
    <location>
        <begin position="480"/>
        <end position="513"/>
    </location>
</feature>
<sequence length="513" mass="55968">MSECGGSVHDTRPTLAQLGGGLSSSAKSQFTIPTEQLQWPTLRTSAERGAKGQSTTFIPHLQWLMLSARMEGWHGIVVMRTVKGEVTIPAKRMSGVLPNVEGWFTVTTAGGWHGGARKCGGSAHASRKAHAVTTQGRFTTAEPGANADLLGRDPVAPGGANRTGLADGPQYISKSDSKKRMIFLSETGVKLPIGQGKGMYFRTPNKLRGQGGAELQAKCGLERLYLPQLHAPDDVQSVYLLVELFEFACCVSEGLGFPGSERPAGAETLSCLTSAGPSGGARLRLLSKFHFLGVGNPDDFRGVMIHCGSRRRRREGLSEIRHDDIIGHGHRCVCTSGVIWSGHRLWRRGMWKKLRSRSHAEKRRWLRMGRDLAVMERTGWAQGVLEWERQASGQAIPERNEQVRRVSVQAMCAWERRAWVQGILEQRAWDQATREWEQRGWDQATHKREQQAWGQGVLERERKPLCPAICSPAVRALMGADGTGPGSPRAGAEGIGPGSPTVRADGTVPGIEG</sequence>